<feature type="short sequence motif" description="DGA/G" evidence="2">
    <location>
        <begin position="204"/>
        <end position="206"/>
    </location>
</feature>
<accession>A0A0M2K4A0</accession>
<keyword evidence="5" id="KW-1185">Reference proteome</keyword>
<name>A0A0M2K4A0_9MYCO</name>
<dbReference type="GO" id="GO:0016787">
    <property type="term" value="F:hydrolase activity"/>
    <property type="evidence" value="ECO:0007669"/>
    <property type="project" value="UniProtKB-UniRule"/>
</dbReference>
<dbReference type="SUPFAM" id="SSF52151">
    <property type="entry name" value="FabD/lysophospholipase-like"/>
    <property type="match status" value="1"/>
</dbReference>
<keyword evidence="2" id="KW-0442">Lipid degradation</keyword>
<dbReference type="CDD" id="cd07207">
    <property type="entry name" value="Pat_ExoU_VipD_like"/>
    <property type="match status" value="1"/>
</dbReference>
<sequence>MAAVKQADLVLSGGGVKGIALAGAVAALVEADYTPQRVSGTSAGALVGSLVAAAAQRGDLSSALLADLAVSIDYRRFLDPGPIERIPVLGPVAGVLSGDGIYRGDALHRWIGEQLARYGVETFADLAIDDPELPPERRYRLVVTVADVTRGLLVRLPWDYRRVYGLDPDRQSVADAVRASTAIPFFFRPATVTAADGRESTLVDGGLLSNFPIDSLDRTDGAPPRWPTFGVTLLPTLPADNEQVIPALRPVHLFGGPTLLEQVITTTLVGRDQAYLDQPWVSARTIRIDTADIGVLDFGLSTQQKSALYDDGARAGRAFLTTWNWSEYLARFR</sequence>
<feature type="active site" description="Proton acceptor" evidence="2">
    <location>
        <position position="204"/>
    </location>
</feature>
<evidence type="ECO:0000259" key="3">
    <source>
        <dbReference type="PROSITE" id="PS51635"/>
    </source>
</evidence>
<dbReference type="InterPro" id="IPR052580">
    <property type="entry name" value="Lipid_Hydrolase"/>
</dbReference>
<feature type="domain" description="PNPLA" evidence="3">
    <location>
        <begin position="9"/>
        <end position="217"/>
    </location>
</feature>
<dbReference type="InterPro" id="IPR002641">
    <property type="entry name" value="PNPLA_dom"/>
</dbReference>
<dbReference type="STRING" id="1807.MOBUDSM44075_01484"/>
<dbReference type="Pfam" id="PF01734">
    <property type="entry name" value="Patatin"/>
    <property type="match status" value="1"/>
</dbReference>
<evidence type="ECO:0000313" key="5">
    <source>
        <dbReference type="Proteomes" id="UP000034150"/>
    </source>
</evidence>
<proteinExistence type="predicted"/>
<feature type="short sequence motif" description="GXGXXG" evidence="2">
    <location>
        <begin position="13"/>
        <end position="18"/>
    </location>
</feature>
<feature type="active site" description="Nucleophile" evidence="2">
    <location>
        <position position="42"/>
    </location>
</feature>
<dbReference type="PANTHER" id="PTHR46394:SF1">
    <property type="entry name" value="PNPLA DOMAIN-CONTAINING PROTEIN"/>
    <property type="match status" value="1"/>
</dbReference>
<dbReference type="EMBL" id="LAUZ02000042">
    <property type="protein sequence ID" value="KKF01765.1"/>
    <property type="molecule type" value="Genomic_DNA"/>
</dbReference>
<comment type="caution">
    <text evidence="4">The sequence shown here is derived from an EMBL/GenBank/DDBJ whole genome shotgun (WGS) entry which is preliminary data.</text>
</comment>
<dbReference type="PANTHER" id="PTHR46394">
    <property type="entry name" value="ANNEXIN"/>
    <property type="match status" value="1"/>
</dbReference>
<evidence type="ECO:0000256" key="1">
    <source>
        <dbReference type="ARBA" id="ARBA00023098"/>
    </source>
</evidence>
<evidence type="ECO:0000313" key="4">
    <source>
        <dbReference type="EMBL" id="KKF01765.1"/>
    </source>
</evidence>
<dbReference type="Gene3D" id="3.40.1090.10">
    <property type="entry name" value="Cytosolic phospholipase A2 catalytic domain"/>
    <property type="match status" value="2"/>
</dbReference>
<dbReference type="PATRIC" id="fig|1807.13.peg.3610"/>
<evidence type="ECO:0000256" key="2">
    <source>
        <dbReference type="PROSITE-ProRule" id="PRU01161"/>
    </source>
</evidence>
<feature type="short sequence motif" description="GXSXG" evidence="2">
    <location>
        <begin position="40"/>
        <end position="44"/>
    </location>
</feature>
<dbReference type="PROSITE" id="PS51635">
    <property type="entry name" value="PNPLA"/>
    <property type="match status" value="1"/>
</dbReference>
<dbReference type="Proteomes" id="UP000034150">
    <property type="component" value="Unassembled WGS sequence"/>
</dbReference>
<dbReference type="AlphaFoldDB" id="A0A0M2K4A0"/>
<organism evidence="4 5">
    <name type="scientific">Mycolicibacterium obuense</name>
    <dbReference type="NCBI Taxonomy" id="1807"/>
    <lineage>
        <taxon>Bacteria</taxon>
        <taxon>Bacillati</taxon>
        <taxon>Actinomycetota</taxon>
        <taxon>Actinomycetes</taxon>
        <taxon>Mycobacteriales</taxon>
        <taxon>Mycobacteriaceae</taxon>
        <taxon>Mycolicibacterium</taxon>
    </lineage>
</organism>
<dbReference type="InterPro" id="IPR016035">
    <property type="entry name" value="Acyl_Trfase/lysoPLipase"/>
</dbReference>
<keyword evidence="2" id="KW-0378">Hydrolase</keyword>
<gene>
    <name evidence="4" type="ORF">WN67_12130</name>
</gene>
<dbReference type="GO" id="GO:0016042">
    <property type="term" value="P:lipid catabolic process"/>
    <property type="evidence" value="ECO:0007669"/>
    <property type="project" value="UniProtKB-UniRule"/>
</dbReference>
<keyword evidence="1 2" id="KW-0443">Lipid metabolism</keyword>
<protein>
    <submittedName>
        <fullName evidence="4">Phospholipase</fullName>
    </submittedName>
</protein>
<reference evidence="4 5" key="1">
    <citation type="journal article" date="2015" name="Genome Announc.">
        <title>Draft Genome Sequence of Mycobacterium obuense Strain UC1, Isolated from Patient Sputum.</title>
        <authorList>
            <person name="Greninger A.L."/>
            <person name="Cunningham G."/>
            <person name="Hsu E.D."/>
            <person name="Yu J.M."/>
            <person name="Chiu C.Y."/>
            <person name="Miller S."/>
        </authorList>
    </citation>
    <scope>NUCLEOTIDE SEQUENCE [LARGE SCALE GENOMIC DNA]</scope>
    <source>
        <strain evidence="4 5">UC1</strain>
    </source>
</reference>